<dbReference type="InterPro" id="IPR036598">
    <property type="entry name" value="GOLD_dom_sf"/>
</dbReference>
<dbReference type="InterPro" id="IPR015720">
    <property type="entry name" value="Emp24-like"/>
</dbReference>
<dbReference type="SMART" id="SM01190">
    <property type="entry name" value="EMP24_GP25L"/>
    <property type="match status" value="1"/>
</dbReference>
<evidence type="ECO:0000256" key="4">
    <source>
        <dbReference type="ARBA" id="ARBA00022729"/>
    </source>
</evidence>
<evidence type="ECO:0000256" key="9">
    <source>
        <dbReference type="SAM" id="Phobius"/>
    </source>
</evidence>
<sequence>MCSVWRFCVLFLNMSIVFAYPKRFTIEVPDDETFCAYENLYTSKKYALMYQVIHGGNLDIDLVIRDPRRRIVHERKRGTHEDIKFDSHVNGTFEFCFGNEFSSLSEKLVYFELRPDPYESLSEEAGEAPHVTVLSLVQSTLEAVHLFLSHAESTQIELRNRELGDRMVAEDLNQAVLYWSVAVTIAIFVTSMGQVTVLKNFFADKKTSYSSRGSRL</sequence>
<name>A0A8E0RV02_9TREM</name>
<evidence type="ECO:0000256" key="8">
    <source>
        <dbReference type="RuleBase" id="RU003827"/>
    </source>
</evidence>
<dbReference type="OrthoDB" id="62956at2759"/>
<evidence type="ECO:0000256" key="2">
    <source>
        <dbReference type="ARBA" id="ARBA00007104"/>
    </source>
</evidence>
<reference evidence="12" key="1">
    <citation type="submission" date="2019-05" db="EMBL/GenBank/DDBJ databases">
        <title>Annotation for the trematode Fasciolopsis buski.</title>
        <authorList>
            <person name="Choi Y.-J."/>
        </authorList>
    </citation>
    <scope>NUCLEOTIDE SEQUENCE</scope>
    <source>
        <strain evidence="12">HT</strain>
        <tissue evidence="12">Whole worm</tissue>
    </source>
</reference>
<evidence type="ECO:0000256" key="10">
    <source>
        <dbReference type="SAM" id="SignalP"/>
    </source>
</evidence>
<dbReference type="Pfam" id="PF01105">
    <property type="entry name" value="EMP24_GP25L"/>
    <property type="match status" value="1"/>
</dbReference>
<evidence type="ECO:0000259" key="11">
    <source>
        <dbReference type="PROSITE" id="PS50866"/>
    </source>
</evidence>
<organism evidence="12 13">
    <name type="scientific">Fasciolopsis buskii</name>
    <dbReference type="NCBI Taxonomy" id="27845"/>
    <lineage>
        <taxon>Eukaryota</taxon>
        <taxon>Metazoa</taxon>
        <taxon>Spiralia</taxon>
        <taxon>Lophotrochozoa</taxon>
        <taxon>Platyhelminthes</taxon>
        <taxon>Trematoda</taxon>
        <taxon>Digenea</taxon>
        <taxon>Plagiorchiida</taxon>
        <taxon>Echinostomata</taxon>
        <taxon>Echinostomatoidea</taxon>
        <taxon>Fasciolidae</taxon>
        <taxon>Fasciolopsis</taxon>
    </lineage>
</organism>
<gene>
    <name evidence="12" type="ORF">FBUS_04163</name>
</gene>
<dbReference type="InterPro" id="IPR009038">
    <property type="entry name" value="GOLD_dom"/>
</dbReference>
<evidence type="ECO:0000256" key="6">
    <source>
        <dbReference type="ARBA" id="ARBA00023136"/>
    </source>
</evidence>
<comment type="subcellular location">
    <subcellularLocation>
        <location evidence="7">Endomembrane system</location>
        <topology evidence="7">Single-pass membrane protein</topology>
    </subcellularLocation>
    <subcellularLocation>
        <location evidence="1 8">Membrane</location>
        <topology evidence="1 8">Single-pass type I membrane protein</topology>
    </subcellularLocation>
</comment>
<dbReference type="SUPFAM" id="SSF101576">
    <property type="entry name" value="Supernatant protein factor (SPF), C-terminal domain"/>
    <property type="match status" value="1"/>
</dbReference>
<keyword evidence="3 8" id="KW-0812">Transmembrane</keyword>
<dbReference type="Proteomes" id="UP000728185">
    <property type="component" value="Unassembled WGS sequence"/>
</dbReference>
<dbReference type="AlphaFoldDB" id="A0A8E0RV02"/>
<dbReference type="GO" id="GO:0012505">
    <property type="term" value="C:endomembrane system"/>
    <property type="evidence" value="ECO:0007669"/>
    <property type="project" value="UniProtKB-SubCell"/>
</dbReference>
<comment type="caution">
    <text evidence="12">The sequence shown here is derived from an EMBL/GenBank/DDBJ whole genome shotgun (WGS) entry which is preliminary data.</text>
</comment>
<keyword evidence="13" id="KW-1185">Reference proteome</keyword>
<feature type="chain" id="PRO_5034254960" evidence="10">
    <location>
        <begin position="20"/>
        <end position="216"/>
    </location>
</feature>
<feature type="transmembrane region" description="Helical" evidence="9">
    <location>
        <begin position="176"/>
        <end position="198"/>
    </location>
</feature>
<proteinExistence type="inferred from homology"/>
<dbReference type="GO" id="GO:0016020">
    <property type="term" value="C:membrane"/>
    <property type="evidence" value="ECO:0007669"/>
    <property type="project" value="UniProtKB-SubCell"/>
</dbReference>
<dbReference type="PANTHER" id="PTHR22811">
    <property type="entry name" value="TRANSMEMBRANE EMP24 DOMAIN-CONTAINING PROTEIN"/>
    <property type="match status" value="1"/>
</dbReference>
<feature type="signal peptide" evidence="10">
    <location>
        <begin position="1"/>
        <end position="19"/>
    </location>
</feature>
<protein>
    <submittedName>
        <fullName evidence="12">Transmembrane emp24 domain-containing protein 7</fullName>
    </submittedName>
</protein>
<keyword evidence="5 9" id="KW-1133">Transmembrane helix</keyword>
<accession>A0A8E0RV02</accession>
<keyword evidence="4 10" id="KW-0732">Signal</keyword>
<keyword evidence="6 9" id="KW-0472">Membrane</keyword>
<evidence type="ECO:0000313" key="13">
    <source>
        <dbReference type="Proteomes" id="UP000728185"/>
    </source>
</evidence>
<evidence type="ECO:0000256" key="7">
    <source>
        <dbReference type="ARBA" id="ARBA00037847"/>
    </source>
</evidence>
<feature type="domain" description="GOLD" evidence="11">
    <location>
        <begin position="33"/>
        <end position="115"/>
    </location>
</feature>
<dbReference type="EMBL" id="LUCM01004269">
    <property type="protein sequence ID" value="KAA0194592.1"/>
    <property type="molecule type" value="Genomic_DNA"/>
</dbReference>
<evidence type="ECO:0000256" key="5">
    <source>
        <dbReference type="ARBA" id="ARBA00022989"/>
    </source>
</evidence>
<dbReference type="PROSITE" id="PS50866">
    <property type="entry name" value="GOLD"/>
    <property type="match status" value="1"/>
</dbReference>
<evidence type="ECO:0000313" key="12">
    <source>
        <dbReference type="EMBL" id="KAA0194592.1"/>
    </source>
</evidence>
<evidence type="ECO:0000256" key="3">
    <source>
        <dbReference type="ARBA" id="ARBA00022692"/>
    </source>
</evidence>
<comment type="similarity">
    <text evidence="2 8">Belongs to the EMP24/GP25L family.</text>
</comment>
<evidence type="ECO:0000256" key="1">
    <source>
        <dbReference type="ARBA" id="ARBA00004479"/>
    </source>
</evidence>